<comment type="caution">
    <text evidence="2">The sequence shown here is derived from an EMBL/GenBank/DDBJ whole genome shotgun (WGS) entry which is preliminary data.</text>
</comment>
<feature type="compositionally biased region" description="Polar residues" evidence="1">
    <location>
        <begin position="57"/>
        <end position="70"/>
    </location>
</feature>
<evidence type="ECO:0008006" key="4">
    <source>
        <dbReference type="Google" id="ProtNLM"/>
    </source>
</evidence>
<evidence type="ECO:0000313" key="3">
    <source>
        <dbReference type="Proteomes" id="UP000011560"/>
    </source>
</evidence>
<dbReference type="RefSeq" id="WP_007701862.1">
    <property type="nucleotide sequence ID" value="NZ_AOIQ01000016.1"/>
</dbReference>
<evidence type="ECO:0000313" key="2">
    <source>
        <dbReference type="EMBL" id="ELZ09955.1"/>
    </source>
</evidence>
<feature type="region of interest" description="Disordered" evidence="1">
    <location>
        <begin position="48"/>
        <end position="70"/>
    </location>
</feature>
<dbReference type="EMBL" id="AOIQ01000016">
    <property type="protein sequence ID" value="ELZ09955.1"/>
    <property type="molecule type" value="Genomic_DNA"/>
</dbReference>
<dbReference type="STRING" id="1227490.C479_10290"/>
<name>M0BGH6_9EURY</name>
<reference evidence="2 3" key="1">
    <citation type="journal article" date="2014" name="PLoS Genet.">
        <title>Phylogenetically driven sequencing of extremely halophilic archaea reveals strategies for static and dynamic osmo-response.</title>
        <authorList>
            <person name="Becker E.A."/>
            <person name="Seitzer P.M."/>
            <person name="Tritt A."/>
            <person name="Larsen D."/>
            <person name="Krusor M."/>
            <person name="Yao A.I."/>
            <person name="Wu D."/>
            <person name="Madern D."/>
            <person name="Eisen J.A."/>
            <person name="Darling A.E."/>
            <person name="Facciotti M.T."/>
        </authorList>
    </citation>
    <scope>NUCLEOTIDE SEQUENCE [LARGE SCALE GENOMIC DNA]</scope>
    <source>
        <strain evidence="2 3">JCM 14624</strain>
    </source>
</reference>
<keyword evidence="3" id="KW-1185">Reference proteome</keyword>
<organism evidence="2 3">
    <name type="scientific">Halovivax asiaticus JCM 14624</name>
    <dbReference type="NCBI Taxonomy" id="1227490"/>
    <lineage>
        <taxon>Archaea</taxon>
        <taxon>Methanobacteriati</taxon>
        <taxon>Methanobacteriota</taxon>
        <taxon>Stenosarchaea group</taxon>
        <taxon>Halobacteria</taxon>
        <taxon>Halobacteriales</taxon>
        <taxon>Natrialbaceae</taxon>
        <taxon>Halovivax</taxon>
    </lineage>
</organism>
<dbReference type="Proteomes" id="UP000011560">
    <property type="component" value="Unassembled WGS sequence"/>
</dbReference>
<dbReference type="AlphaFoldDB" id="M0BGH6"/>
<sequence>MAFVVAPDEPYGSDDADELRSLTAAYEQAAFGPDAVDRSVAERTLSTAQALCDTDRSTSAPTEGNPTSDD</sequence>
<protein>
    <recommendedName>
        <fullName evidence="4">DUF4129 domain-containing protein</fullName>
    </recommendedName>
</protein>
<proteinExistence type="predicted"/>
<evidence type="ECO:0000256" key="1">
    <source>
        <dbReference type="SAM" id="MobiDB-lite"/>
    </source>
</evidence>
<accession>M0BGH6</accession>
<gene>
    <name evidence="2" type="ORF">C479_10290</name>
</gene>